<evidence type="ECO:0000313" key="6">
    <source>
        <dbReference type="Proteomes" id="UP000018208"/>
    </source>
</evidence>
<dbReference type="OrthoDB" id="10255027at2759"/>
<dbReference type="AlphaFoldDB" id="V6LN30"/>
<dbReference type="SUPFAM" id="SSF52058">
    <property type="entry name" value="L domain-like"/>
    <property type="match status" value="1"/>
</dbReference>
<proteinExistence type="predicted"/>
<evidence type="ECO:0008006" key="7">
    <source>
        <dbReference type="Google" id="ProtNLM"/>
    </source>
</evidence>
<sequence length="1192" mass="137123">MEDALRRFQNLKLEQITLEGQSKTAISDDIPEIVNNLARQLTPLFWNRLIAINLSSSNLTVFPSCLKICESLQELNLSKNNLSRLPSQFFVQYFPFLKIIDVSDNYLNNIYDIQKLGQLHELEVLSVQGNMLPQIASRIEFLSTILFCKISENTLFNRNLNRFAVFMNLGNHFVIQNSFIDQLKLVVKAEEFISLNGLDQLKNGAYESNELPVDVTQLVDGSLFSKKGEVWFNGPGCVLIKDDRLEAPIVVLGSCKDSQLMGINERTRKLLMEETQQYDQILNTQNNTFVQQHVIKYGFFGSTYFCYDLPIKTRQTKQNSRQLSTTELINKKVVKDQKISSTSNNAKLEKLSLDIINQLPSEIEKYLLNKCQEQHFIVNLNQRKLTDTGMFRRLRVLNGLIITVSDYDGALQSHNLQNKSRIMMLQAAQPIKQNVPQPPMMKQIKSTNSQKVTGQAAEDLKCEPSAINTTKNMSEEIRKRQVYDRVIKLNKDEQIKAQQEIKEFIKSGQLTDDDNEYQFSMILRAYDEETDPDVFTFIQKCKELQSEYALEQTQNDQQHSKGEDFVQNLLAKDDLTMSQRFQQTFDFKSTQSYNNQVSTKTLNIDDLKLSTTNQIPESDYLKKLSMTTSSVGVNHRNFSNNINSPEQQTLISTRQSPSKEQKSQIVEKDSRAIEVAMLQSQLAQEQLDKYKLQKANQPISMGVIKSNNMSTSLNVTEENALLSTFKMSLDYADPMNHVQENTMLYTTINEQQSRFQHVSKSQIGNPIVITDASKIPLPLESQSLSFQDIKDQTMQHSQFSKALPTVQRSKLEPSFDEVLREEIIQQHQATSQLFKQTSERLDPQVRRQLGRPDSQYSTVDTKHGGVSVMRHSALLDVVMQGDAQRAAANRYNLKDSTMNRLKKPTMAQSPKKQNKRLNGPLAYTSQELMQNIDSSLTRQNLQFEFGRKDNFANSDTQQQHMLNQLVKQNNEDIEKQIYNKNFREHQRKMKLINEQKQMDQYYDKASGPLLVYVKQKRKVEHLQEKNEQIKLRKHTASGNATQNQTINKSGGITRHGKVINVLNIQSVEEAAEQASTMKVTQGELIDVSSYIMKNANTQISQLHNYGNSFIQKEMLWDEQQQDPVYKLTRNGQTSDFFKELDNEKPIENFKITEECKRFNNALLQQKDTKNIFKSQISQARQIAQEVANTLFE</sequence>
<evidence type="ECO:0000256" key="2">
    <source>
        <dbReference type="ARBA" id="ARBA00022737"/>
    </source>
</evidence>
<dbReference type="VEuPathDB" id="GiardiaDB:SS50377_24420"/>
<dbReference type="InterPro" id="IPR032675">
    <property type="entry name" value="LRR_dom_sf"/>
</dbReference>
<evidence type="ECO:0000313" key="4">
    <source>
        <dbReference type="EMBL" id="EST46030.1"/>
    </source>
</evidence>
<reference evidence="4 5" key="1">
    <citation type="journal article" date="2014" name="PLoS Genet.">
        <title>The Genome of Spironucleus salmonicida Highlights a Fish Pathogen Adapted to Fluctuating Environments.</title>
        <authorList>
            <person name="Xu F."/>
            <person name="Jerlstrom-Hultqvist J."/>
            <person name="Einarsson E."/>
            <person name="Astvaldsson A."/>
            <person name="Svard S.G."/>
            <person name="Andersson J.O."/>
        </authorList>
    </citation>
    <scope>NUCLEOTIDE SEQUENCE</scope>
    <source>
        <strain evidence="5">ATCC 50377</strain>
    </source>
</reference>
<keyword evidence="6" id="KW-1185">Reference proteome</keyword>
<dbReference type="InterPro" id="IPR001611">
    <property type="entry name" value="Leu-rich_rpt"/>
</dbReference>
<protein>
    <recommendedName>
        <fullName evidence="7">Leucine rich repeat-containing protein</fullName>
    </recommendedName>
</protein>
<organism evidence="4">
    <name type="scientific">Spironucleus salmonicida</name>
    <dbReference type="NCBI Taxonomy" id="348837"/>
    <lineage>
        <taxon>Eukaryota</taxon>
        <taxon>Metamonada</taxon>
        <taxon>Diplomonadida</taxon>
        <taxon>Hexamitidae</taxon>
        <taxon>Hexamitinae</taxon>
        <taxon>Spironucleus</taxon>
    </lineage>
</organism>
<dbReference type="Gene3D" id="3.80.10.10">
    <property type="entry name" value="Ribonuclease Inhibitor"/>
    <property type="match status" value="1"/>
</dbReference>
<evidence type="ECO:0000256" key="3">
    <source>
        <dbReference type="SAM" id="Coils"/>
    </source>
</evidence>
<dbReference type="PANTHER" id="PTHR24366:SF96">
    <property type="entry name" value="LEUCINE RICH REPEAT CONTAINING 53"/>
    <property type="match status" value="1"/>
</dbReference>
<reference evidence="5" key="2">
    <citation type="submission" date="2020-12" db="EMBL/GenBank/DDBJ databases">
        <title>New Spironucleus salmonicida genome in near-complete chromosomes.</title>
        <authorList>
            <person name="Xu F."/>
            <person name="Kurt Z."/>
            <person name="Jimenez-Gonzalez A."/>
            <person name="Astvaldsson A."/>
            <person name="Andersson J.O."/>
            <person name="Svard S.G."/>
        </authorList>
    </citation>
    <scope>NUCLEOTIDE SEQUENCE</scope>
    <source>
        <strain evidence="5">ATCC 50377</strain>
    </source>
</reference>
<name>V6LN30_9EUKA</name>
<dbReference type="PANTHER" id="PTHR24366">
    <property type="entry name" value="IG(IMMUNOGLOBULIN) AND LRR(LEUCINE RICH REPEAT) DOMAINS"/>
    <property type="match status" value="1"/>
</dbReference>
<accession>V6LN30</accession>
<dbReference type="Proteomes" id="UP000018208">
    <property type="component" value="Unassembled WGS sequence"/>
</dbReference>
<keyword evidence="3" id="KW-0175">Coiled coil</keyword>
<feature type="coiled-coil region" evidence="3">
    <location>
        <begin position="975"/>
        <end position="1032"/>
    </location>
</feature>
<evidence type="ECO:0000313" key="5">
    <source>
        <dbReference type="EMBL" id="KAH0574462.1"/>
    </source>
</evidence>
<gene>
    <name evidence="4" type="ORF">SS50377_14018</name>
    <name evidence="5" type="ORF">SS50377_24420</name>
</gene>
<keyword evidence="1" id="KW-0433">Leucine-rich repeat</keyword>
<evidence type="ECO:0000256" key="1">
    <source>
        <dbReference type="ARBA" id="ARBA00022614"/>
    </source>
</evidence>
<keyword evidence="2" id="KW-0677">Repeat</keyword>
<dbReference type="EMBL" id="KI546085">
    <property type="protein sequence ID" value="EST46030.1"/>
    <property type="molecule type" value="Genomic_DNA"/>
</dbReference>
<dbReference type="EMBL" id="AUWU02000004">
    <property type="protein sequence ID" value="KAH0574462.1"/>
    <property type="molecule type" value="Genomic_DNA"/>
</dbReference>
<dbReference type="PROSITE" id="PS51450">
    <property type="entry name" value="LRR"/>
    <property type="match status" value="1"/>
</dbReference>